<reference evidence="2" key="1">
    <citation type="submission" date="2014-05" db="EMBL/GenBank/DDBJ databases">
        <authorList>
            <person name="Aksoy S."/>
            <person name="Warren W."/>
            <person name="Wilson R.K."/>
        </authorList>
    </citation>
    <scope>NUCLEOTIDE SEQUENCE [LARGE SCALE GENOMIC DNA]</scope>
    <source>
        <strain evidence="2">TTRI</strain>
    </source>
</reference>
<keyword evidence="2" id="KW-1185">Reference proteome</keyword>
<evidence type="ECO:0000313" key="2">
    <source>
        <dbReference type="Proteomes" id="UP000078200"/>
    </source>
</evidence>
<protein>
    <submittedName>
        <fullName evidence="1">Uncharacterized protein</fullName>
    </submittedName>
</protein>
<evidence type="ECO:0000313" key="1">
    <source>
        <dbReference type="EnsemblMetazoa" id="GAUT040540-PA"/>
    </source>
</evidence>
<dbReference type="Proteomes" id="UP000078200">
    <property type="component" value="Unassembled WGS sequence"/>
</dbReference>
<dbReference type="EnsemblMetazoa" id="GAUT040540-RA">
    <property type="protein sequence ID" value="GAUT040540-PA"/>
    <property type="gene ID" value="GAUT040540"/>
</dbReference>
<dbReference type="VEuPathDB" id="VectorBase:GAUT000607"/>
<name>A0A1A9UD80_GLOAU</name>
<accession>A0A1A9UD80</accession>
<reference evidence="1" key="2">
    <citation type="submission" date="2020-05" db="UniProtKB">
        <authorList>
            <consortium name="EnsemblMetazoa"/>
        </authorList>
    </citation>
    <scope>IDENTIFICATION</scope>
    <source>
        <strain evidence="1">TTRI</strain>
    </source>
</reference>
<dbReference type="AlphaFoldDB" id="A0A1A9UD80"/>
<proteinExistence type="predicted"/>
<organism evidence="1 2">
    <name type="scientific">Glossina austeni</name>
    <name type="common">Savannah tsetse fly</name>
    <dbReference type="NCBI Taxonomy" id="7395"/>
    <lineage>
        <taxon>Eukaryota</taxon>
        <taxon>Metazoa</taxon>
        <taxon>Ecdysozoa</taxon>
        <taxon>Arthropoda</taxon>
        <taxon>Hexapoda</taxon>
        <taxon>Insecta</taxon>
        <taxon>Pterygota</taxon>
        <taxon>Neoptera</taxon>
        <taxon>Endopterygota</taxon>
        <taxon>Diptera</taxon>
        <taxon>Brachycera</taxon>
        <taxon>Muscomorpha</taxon>
        <taxon>Hippoboscoidea</taxon>
        <taxon>Glossinidae</taxon>
        <taxon>Glossina</taxon>
    </lineage>
</organism>
<sequence length="168" mass="19370">MGKCAKALQLISLKFGRVIDISAHYRMELSFYLIHDPCRNGGIFQRRLPNNSLHETNCDGNKDDISNLSAKLQNHVFNLYVKVNPFNYAHEFRAFERISIESTQEITFSSSKLEVNHSSDVHEVRVQPLKMQSKSLATVFYDVMTPVTIFPNQVILFKTQLRSQVVFM</sequence>
<dbReference type="EnsemblMetazoa" id="GAUT000607-RA">
    <property type="protein sequence ID" value="GAUT000607-PA"/>
    <property type="gene ID" value="GAUT000607"/>
</dbReference>
<dbReference type="VEuPathDB" id="VectorBase:GAUT040540"/>